<dbReference type="VEuPathDB" id="FungiDB:SeMB42_g04667"/>
<evidence type="ECO:0000313" key="1">
    <source>
        <dbReference type="EMBL" id="TPX40305.1"/>
    </source>
</evidence>
<name>A0A507CMT8_9FUNG</name>
<organism evidence="1 2">
    <name type="scientific">Synchytrium endobioticum</name>
    <dbReference type="NCBI Taxonomy" id="286115"/>
    <lineage>
        <taxon>Eukaryota</taxon>
        <taxon>Fungi</taxon>
        <taxon>Fungi incertae sedis</taxon>
        <taxon>Chytridiomycota</taxon>
        <taxon>Chytridiomycota incertae sedis</taxon>
        <taxon>Chytridiomycetes</taxon>
        <taxon>Synchytriales</taxon>
        <taxon>Synchytriaceae</taxon>
        <taxon>Synchytrium</taxon>
    </lineage>
</organism>
<protein>
    <submittedName>
        <fullName evidence="1">Uncharacterized protein</fullName>
    </submittedName>
</protein>
<accession>A0A507CMT8</accession>
<comment type="caution">
    <text evidence="1">The sequence shown here is derived from an EMBL/GenBank/DDBJ whole genome shotgun (WGS) entry which is preliminary data.</text>
</comment>
<dbReference type="AlphaFoldDB" id="A0A507CMT8"/>
<dbReference type="Proteomes" id="UP000320475">
    <property type="component" value="Unassembled WGS sequence"/>
</dbReference>
<sequence length="80" mass="9167">MSQEGVIDHCLDPETSPVMKLTKEKDESSSALHQRTNTFNVESAKTAKYVRDRVFSEVKDVLDIKWTAKQILAYLDETYS</sequence>
<dbReference type="EMBL" id="QEAM01000399">
    <property type="protein sequence ID" value="TPX40305.1"/>
    <property type="molecule type" value="Genomic_DNA"/>
</dbReference>
<evidence type="ECO:0000313" key="2">
    <source>
        <dbReference type="Proteomes" id="UP000320475"/>
    </source>
</evidence>
<reference evidence="1 2" key="1">
    <citation type="journal article" date="2019" name="Sci. Rep.">
        <title>Comparative genomics of chytrid fungi reveal insights into the obligate biotrophic and pathogenic lifestyle of Synchytrium endobioticum.</title>
        <authorList>
            <person name="van de Vossenberg B.T.L.H."/>
            <person name="Warris S."/>
            <person name="Nguyen H.D.T."/>
            <person name="van Gent-Pelzer M.P.E."/>
            <person name="Joly D.L."/>
            <person name="van de Geest H.C."/>
            <person name="Bonants P.J.M."/>
            <person name="Smith D.S."/>
            <person name="Levesque C.A."/>
            <person name="van der Lee T.A.J."/>
        </authorList>
    </citation>
    <scope>NUCLEOTIDE SEQUENCE [LARGE SCALE GENOMIC DNA]</scope>
    <source>
        <strain evidence="1 2">LEV6574</strain>
    </source>
</reference>
<gene>
    <name evidence="1" type="ORF">SeLEV6574_g06691</name>
</gene>
<proteinExistence type="predicted"/>